<dbReference type="InterPro" id="IPR045781">
    <property type="entry name" value="SxtJ"/>
</dbReference>
<proteinExistence type="predicted"/>
<keyword evidence="1" id="KW-1133">Transmembrane helix</keyword>
<name>M5R9N0_9BACT</name>
<keyword evidence="1" id="KW-0812">Transmembrane</keyword>
<dbReference type="EMBL" id="ANOG01000998">
    <property type="protein sequence ID" value="EMI16085.1"/>
    <property type="molecule type" value="Genomic_DNA"/>
</dbReference>
<organism evidence="2 3">
    <name type="scientific">Rhodopirellula maiorica SM1</name>
    <dbReference type="NCBI Taxonomy" id="1265738"/>
    <lineage>
        <taxon>Bacteria</taxon>
        <taxon>Pseudomonadati</taxon>
        <taxon>Planctomycetota</taxon>
        <taxon>Planctomycetia</taxon>
        <taxon>Pirellulales</taxon>
        <taxon>Pirellulaceae</taxon>
        <taxon>Novipirellula</taxon>
    </lineage>
</organism>
<dbReference type="PATRIC" id="fig|1265738.3.peg.6979"/>
<evidence type="ECO:0000256" key="1">
    <source>
        <dbReference type="SAM" id="Phobius"/>
    </source>
</evidence>
<sequence>MPLLDLNADPSSSLKRWFGISLSALFFVVAFLMRHSATMVAMTLAVVGVLVGVIYYCVPGAPLRVIRAWQYMTYPVTWIISHVLLGTVFFGIVLPTGIVLRLLGYDPLRLKQRDSGSNWLPREEASDISRYFKQF</sequence>
<dbReference type="RefSeq" id="WP_008707577.1">
    <property type="nucleotide sequence ID" value="NZ_ANOG01000998.1"/>
</dbReference>
<dbReference type="OrthoDB" id="291659at2"/>
<keyword evidence="1" id="KW-0472">Membrane</keyword>
<protein>
    <submittedName>
        <fullName evidence="2">Signal peptide protein</fullName>
    </submittedName>
</protein>
<dbReference type="Pfam" id="PF19588">
    <property type="entry name" value="SxtJ"/>
    <property type="match status" value="1"/>
</dbReference>
<feature type="transmembrane region" description="Helical" evidence="1">
    <location>
        <begin position="40"/>
        <end position="58"/>
    </location>
</feature>
<comment type="caution">
    <text evidence="2">The sequence shown here is derived from an EMBL/GenBank/DDBJ whole genome shotgun (WGS) entry which is preliminary data.</text>
</comment>
<dbReference type="Proteomes" id="UP000011991">
    <property type="component" value="Unassembled WGS sequence"/>
</dbReference>
<dbReference type="AlphaFoldDB" id="M5R9N0"/>
<evidence type="ECO:0000313" key="3">
    <source>
        <dbReference type="Proteomes" id="UP000011991"/>
    </source>
</evidence>
<accession>M5R9N0</accession>
<keyword evidence="3" id="KW-1185">Reference proteome</keyword>
<evidence type="ECO:0000313" key="2">
    <source>
        <dbReference type="EMBL" id="EMI16085.1"/>
    </source>
</evidence>
<feature type="transmembrane region" description="Helical" evidence="1">
    <location>
        <begin position="78"/>
        <end position="103"/>
    </location>
</feature>
<reference evidence="2 3" key="1">
    <citation type="journal article" date="2013" name="Mar. Genomics">
        <title>Expression of sulfatases in Rhodopirellula baltica and the diversity of sulfatases in the genus Rhodopirellula.</title>
        <authorList>
            <person name="Wegner C.E."/>
            <person name="Richter-Heitmann T."/>
            <person name="Klindworth A."/>
            <person name="Klockow C."/>
            <person name="Richter M."/>
            <person name="Achstetter T."/>
            <person name="Glockner F.O."/>
            <person name="Harder J."/>
        </authorList>
    </citation>
    <scope>NUCLEOTIDE SEQUENCE [LARGE SCALE GENOMIC DNA]</scope>
    <source>
        <strain evidence="2 3">SM1</strain>
    </source>
</reference>
<feature type="transmembrane region" description="Helical" evidence="1">
    <location>
        <begin position="16"/>
        <end position="33"/>
    </location>
</feature>
<gene>
    <name evidence="2" type="ORF">RMSM_06992</name>
</gene>